<evidence type="ECO:0000313" key="2">
    <source>
        <dbReference type="Proteomes" id="UP000814033"/>
    </source>
</evidence>
<evidence type="ECO:0000313" key="1">
    <source>
        <dbReference type="EMBL" id="KAI0049206.1"/>
    </source>
</evidence>
<dbReference type="Proteomes" id="UP000814033">
    <property type="component" value="Unassembled WGS sequence"/>
</dbReference>
<accession>A0ACB8RZD9</accession>
<organism evidence="1 2">
    <name type="scientific">Auriscalpium vulgare</name>
    <dbReference type="NCBI Taxonomy" id="40419"/>
    <lineage>
        <taxon>Eukaryota</taxon>
        <taxon>Fungi</taxon>
        <taxon>Dikarya</taxon>
        <taxon>Basidiomycota</taxon>
        <taxon>Agaricomycotina</taxon>
        <taxon>Agaricomycetes</taxon>
        <taxon>Russulales</taxon>
        <taxon>Auriscalpiaceae</taxon>
        <taxon>Auriscalpium</taxon>
    </lineage>
</organism>
<comment type="caution">
    <text evidence="1">The sequence shown here is derived from an EMBL/GenBank/DDBJ whole genome shotgun (WGS) entry which is preliminary data.</text>
</comment>
<reference evidence="1" key="1">
    <citation type="submission" date="2021-02" db="EMBL/GenBank/DDBJ databases">
        <authorList>
            <consortium name="DOE Joint Genome Institute"/>
            <person name="Ahrendt S."/>
            <person name="Looney B.P."/>
            <person name="Miyauchi S."/>
            <person name="Morin E."/>
            <person name="Drula E."/>
            <person name="Courty P.E."/>
            <person name="Chicoki N."/>
            <person name="Fauchery L."/>
            <person name="Kohler A."/>
            <person name="Kuo A."/>
            <person name="Labutti K."/>
            <person name="Pangilinan J."/>
            <person name="Lipzen A."/>
            <person name="Riley R."/>
            <person name="Andreopoulos W."/>
            <person name="He G."/>
            <person name="Johnson J."/>
            <person name="Barry K.W."/>
            <person name="Grigoriev I.V."/>
            <person name="Nagy L."/>
            <person name="Hibbett D."/>
            <person name="Henrissat B."/>
            <person name="Matheny P.B."/>
            <person name="Labbe J."/>
            <person name="Martin F."/>
        </authorList>
    </citation>
    <scope>NUCLEOTIDE SEQUENCE</scope>
    <source>
        <strain evidence="1">FP105234-sp</strain>
    </source>
</reference>
<reference evidence="1" key="2">
    <citation type="journal article" date="2022" name="New Phytol.">
        <title>Evolutionary transition to the ectomycorrhizal habit in the genomes of a hyperdiverse lineage of mushroom-forming fungi.</title>
        <authorList>
            <person name="Looney B."/>
            <person name="Miyauchi S."/>
            <person name="Morin E."/>
            <person name="Drula E."/>
            <person name="Courty P.E."/>
            <person name="Kohler A."/>
            <person name="Kuo A."/>
            <person name="LaButti K."/>
            <person name="Pangilinan J."/>
            <person name="Lipzen A."/>
            <person name="Riley R."/>
            <person name="Andreopoulos W."/>
            <person name="He G."/>
            <person name="Johnson J."/>
            <person name="Nolan M."/>
            <person name="Tritt A."/>
            <person name="Barry K.W."/>
            <person name="Grigoriev I.V."/>
            <person name="Nagy L.G."/>
            <person name="Hibbett D."/>
            <person name="Henrissat B."/>
            <person name="Matheny P.B."/>
            <person name="Labbe J."/>
            <person name="Martin F.M."/>
        </authorList>
    </citation>
    <scope>NUCLEOTIDE SEQUENCE</scope>
    <source>
        <strain evidence="1">FP105234-sp</strain>
    </source>
</reference>
<gene>
    <name evidence="1" type="ORF">FA95DRAFT_1557151</name>
</gene>
<sequence length="128" mass="13420">MCVTGNRVHVATPARSIGRLCKCGQIACVERRPEAPPRPQTRVSGGPRPEAARADRESHIAPTHRFHPRFAPPTSAEPAPIRGCTPASLGPRAAAPGPGRAASGASPARWGVPCAGVWELAGHHHRLS</sequence>
<dbReference type="EMBL" id="MU275876">
    <property type="protein sequence ID" value="KAI0049206.1"/>
    <property type="molecule type" value="Genomic_DNA"/>
</dbReference>
<proteinExistence type="predicted"/>
<name>A0ACB8RZD9_9AGAM</name>
<protein>
    <submittedName>
        <fullName evidence="1">Uncharacterized protein</fullName>
    </submittedName>
</protein>
<keyword evidence="2" id="KW-1185">Reference proteome</keyword>